<dbReference type="PANTHER" id="PTHR36221">
    <property type="entry name" value="DUF742 DOMAIN-CONTAINING PROTEIN"/>
    <property type="match status" value="1"/>
</dbReference>
<keyword evidence="2" id="KW-1185">Reference proteome</keyword>
<proteinExistence type="predicted"/>
<name>A0ABT1P7I0_9ACTN</name>
<dbReference type="RefSeq" id="WP_255925301.1">
    <property type="nucleotide sequence ID" value="NZ_JANFNH010000002.1"/>
</dbReference>
<reference evidence="1 2" key="1">
    <citation type="submission" date="2022-06" db="EMBL/GenBank/DDBJ databases">
        <title>Draft genome sequence of type strain Streptomyces rubrisoli DSM 42083.</title>
        <authorList>
            <person name="Duangmal K."/>
            <person name="Klaysubun C."/>
        </authorList>
    </citation>
    <scope>NUCLEOTIDE SEQUENCE [LARGE SCALE GENOMIC DNA]</scope>
    <source>
        <strain evidence="1 2">DSM 42083</strain>
    </source>
</reference>
<accession>A0ABT1P7I0</accession>
<dbReference type="Pfam" id="PF05331">
    <property type="entry name" value="DUF742"/>
    <property type="match status" value="1"/>
</dbReference>
<evidence type="ECO:0000313" key="1">
    <source>
        <dbReference type="EMBL" id="MCQ4041337.1"/>
    </source>
</evidence>
<sequence>MNDADGHWYEDESGPLVRPYTVTRGRTRPVRQHAFDLMSVVAAVSEGPPPTGLDHARAALLELLGDAARPVAELAADADLPVGALRVLLGDLLDAELVTIAPARAAADQPDPELLREVIDRLRAL</sequence>
<dbReference type="Proteomes" id="UP001206206">
    <property type="component" value="Unassembled WGS sequence"/>
</dbReference>
<dbReference type="InterPro" id="IPR007995">
    <property type="entry name" value="DUF742"/>
</dbReference>
<dbReference type="EMBL" id="JANFNH010000002">
    <property type="protein sequence ID" value="MCQ4041337.1"/>
    <property type="molecule type" value="Genomic_DNA"/>
</dbReference>
<dbReference type="PANTHER" id="PTHR36221:SF1">
    <property type="entry name" value="DUF742 DOMAIN-CONTAINING PROTEIN"/>
    <property type="match status" value="1"/>
</dbReference>
<gene>
    <name evidence="1" type="ORF">NON19_04655</name>
</gene>
<comment type="caution">
    <text evidence="1">The sequence shown here is derived from an EMBL/GenBank/DDBJ whole genome shotgun (WGS) entry which is preliminary data.</text>
</comment>
<evidence type="ECO:0000313" key="2">
    <source>
        <dbReference type="Proteomes" id="UP001206206"/>
    </source>
</evidence>
<protein>
    <submittedName>
        <fullName evidence="1">DUF742 domain-containing protein</fullName>
    </submittedName>
</protein>
<organism evidence="1 2">
    <name type="scientific">Streptantibioticus rubrisoli</name>
    <dbReference type="NCBI Taxonomy" id="1387313"/>
    <lineage>
        <taxon>Bacteria</taxon>
        <taxon>Bacillati</taxon>
        <taxon>Actinomycetota</taxon>
        <taxon>Actinomycetes</taxon>
        <taxon>Kitasatosporales</taxon>
        <taxon>Streptomycetaceae</taxon>
        <taxon>Streptantibioticus</taxon>
    </lineage>
</organism>